<dbReference type="RefSeq" id="WP_090082486.1">
    <property type="nucleotide sequence ID" value="NZ_FOMR01000003.1"/>
</dbReference>
<keyword evidence="1" id="KW-1133">Transmembrane helix</keyword>
<sequence>MSENAHISGSSVISLTLGVLSIVTPFIGLVLAIIGMVMSRRAPKEITDGNELSSGLATAGLICSLVGLVIQALIIMGVVAFLMFVNVV</sequence>
<dbReference type="Proteomes" id="UP000199474">
    <property type="component" value="Unassembled WGS sequence"/>
</dbReference>
<keyword evidence="1" id="KW-0812">Transmembrane</keyword>
<name>A0A1I1UBV5_9BACI</name>
<dbReference type="OrthoDB" id="2972738at2"/>
<dbReference type="STRING" id="640948.SAMN05216238_103128"/>
<protein>
    <recommendedName>
        <fullName evidence="4">DUF4190 domain-containing protein</fullName>
    </recommendedName>
</protein>
<organism evidence="2 3">
    <name type="scientific">Lentibacillus persicus</name>
    <dbReference type="NCBI Taxonomy" id="640948"/>
    <lineage>
        <taxon>Bacteria</taxon>
        <taxon>Bacillati</taxon>
        <taxon>Bacillota</taxon>
        <taxon>Bacilli</taxon>
        <taxon>Bacillales</taxon>
        <taxon>Bacillaceae</taxon>
        <taxon>Lentibacillus</taxon>
    </lineage>
</organism>
<feature type="transmembrane region" description="Helical" evidence="1">
    <location>
        <begin position="12"/>
        <end position="38"/>
    </location>
</feature>
<keyword evidence="1" id="KW-0472">Membrane</keyword>
<evidence type="ECO:0008006" key="4">
    <source>
        <dbReference type="Google" id="ProtNLM"/>
    </source>
</evidence>
<keyword evidence="3" id="KW-1185">Reference proteome</keyword>
<proteinExistence type="predicted"/>
<accession>A0A1I1UBV5</accession>
<feature type="transmembrane region" description="Helical" evidence="1">
    <location>
        <begin position="59"/>
        <end position="85"/>
    </location>
</feature>
<evidence type="ECO:0000313" key="3">
    <source>
        <dbReference type="Proteomes" id="UP000199474"/>
    </source>
</evidence>
<reference evidence="3" key="1">
    <citation type="submission" date="2016-10" db="EMBL/GenBank/DDBJ databases">
        <authorList>
            <person name="Varghese N."/>
            <person name="Submissions S."/>
        </authorList>
    </citation>
    <scope>NUCLEOTIDE SEQUENCE [LARGE SCALE GENOMIC DNA]</scope>
    <source>
        <strain evidence="3">DSM 22530</strain>
    </source>
</reference>
<dbReference type="AlphaFoldDB" id="A0A1I1UBV5"/>
<dbReference type="EMBL" id="FOMR01000003">
    <property type="protein sequence ID" value="SFD68105.1"/>
    <property type="molecule type" value="Genomic_DNA"/>
</dbReference>
<evidence type="ECO:0000256" key="1">
    <source>
        <dbReference type="SAM" id="Phobius"/>
    </source>
</evidence>
<gene>
    <name evidence="2" type="ORF">SAMN05216238_103128</name>
</gene>
<evidence type="ECO:0000313" key="2">
    <source>
        <dbReference type="EMBL" id="SFD68105.1"/>
    </source>
</evidence>